<gene>
    <name evidence="2" type="ORF">R1sor_008755</name>
</gene>
<sequence>MRCADFQPPTAIRAYRSSGAKYRTVEEAPVEEAPPVEEVAATHVEGAPVEEASPLEEVAAIRVERAPVEEATRVKEAPGHRSPLDTSRRNLLESPLRKHCNH</sequence>
<proteinExistence type="predicted"/>
<dbReference type="Proteomes" id="UP001633002">
    <property type="component" value="Unassembled WGS sequence"/>
</dbReference>
<reference evidence="2 3" key="1">
    <citation type="submission" date="2024-09" db="EMBL/GenBank/DDBJ databases">
        <title>Chromosome-scale assembly of Riccia sorocarpa.</title>
        <authorList>
            <person name="Paukszto L."/>
        </authorList>
    </citation>
    <scope>NUCLEOTIDE SEQUENCE [LARGE SCALE GENOMIC DNA]</scope>
    <source>
        <strain evidence="2">LP-2024</strain>
        <tissue evidence="2">Aerial parts of the thallus</tissue>
    </source>
</reference>
<protein>
    <submittedName>
        <fullName evidence="2">Uncharacterized protein</fullName>
    </submittedName>
</protein>
<evidence type="ECO:0000256" key="1">
    <source>
        <dbReference type="SAM" id="MobiDB-lite"/>
    </source>
</evidence>
<feature type="compositionally biased region" description="Basic and acidic residues" evidence="1">
    <location>
        <begin position="70"/>
        <end position="91"/>
    </location>
</feature>
<name>A0ABD3I0J0_9MARC</name>
<dbReference type="EMBL" id="JBJQOH010000003">
    <property type="protein sequence ID" value="KAL3695104.1"/>
    <property type="molecule type" value="Genomic_DNA"/>
</dbReference>
<keyword evidence="3" id="KW-1185">Reference proteome</keyword>
<dbReference type="AlphaFoldDB" id="A0ABD3I0J0"/>
<accession>A0ABD3I0J0</accession>
<feature type="region of interest" description="Disordered" evidence="1">
    <location>
        <begin position="70"/>
        <end position="102"/>
    </location>
</feature>
<evidence type="ECO:0000313" key="2">
    <source>
        <dbReference type="EMBL" id="KAL3695104.1"/>
    </source>
</evidence>
<organism evidence="2 3">
    <name type="scientific">Riccia sorocarpa</name>
    <dbReference type="NCBI Taxonomy" id="122646"/>
    <lineage>
        <taxon>Eukaryota</taxon>
        <taxon>Viridiplantae</taxon>
        <taxon>Streptophyta</taxon>
        <taxon>Embryophyta</taxon>
        <taxon>Marchantiophyta</taxon>
        <taxon>Marchantiopsida</taxon>
        <taxon>Marchantiidae</taxon>
        <taxon>Marchantiales</taxon>
        <taxon>Ricciaceae</taxon>
        <taxon>Riccia</taxon>
    </lineage>
</organism>
<comment type="caution">
    <text evidence="2">The sequence shown here is derived from an EMBL/GenBank/DDBJ whole genome shotgun (WGS) entry which is preliminary data.</text>
</comment>
<evidence type="ECO:0000313" key="3">
    <source>
        <dbReference type="Proteomes" id="UP001633002"/>
    </source>
</evidence>